<dbReference type="Gene3D" id="1.20.1270.390">
    <property type="match status" value="1"/>
</dbReference>
<feature type="compositionally biased region" description="Low complexity" evidence="1">
    <location>
        <begin position="121"/>
        <end position="136"/>
    </location>
</feature>
<name>A0A370D8R1_9GAMM</name>
<sequence>MINYKKVYRRRIKMKFNHLFKSFFMMMLVLGLVAGCASTSEDEGASQATAEQAIADAKSTNAQAKKMNAEWRDTGKIIKSAEAALSAGDYDKAVTLANQAQRQAEMAMKQAKEQDARLKESGAISGAGASEDSASSRQGGAMMDGDNSYEVVGGDNLWNISAKDSIYANPYQWPLIYKANRSQIKDADLIYPGQVFDIDRSASGSDVDAAIDHAKTRGAWSVGSTEASDEAYLAQ</sequence>
<reference evidence="4 5" key="1">
    <citation type="journal article" date="2018" name="ISME J.">
        <title>Endosymbiont genomes yield clues of tubeworm success.</title>
        <authorList>
            <person name="Li Y."/>
            <person name="Liles M.R."/>
            <person name="Halanych K.M."/>
        </authorList>
    </citation>
    <scope>NUCLEOTIDE SEQUENCE [LARGE SCALE GENOMIC DNA]</scope>
    <source>
        <strain evidence="4">A1464</strain>
    </source>
</reference>
<dbReference type="EMBL" id="QFXC01000013">
    <property type="protein sequence ID" value="RDH81292.1"/>
    <property type="molecule type" value="Genomic_DNA"/>
</dbReference>
<keyword evidence="2" id="KW-0732">Signal</keyword>
<dbReference type="CDD" id="cd00118">
    <property type="entry name" value="LysM"/>
    <property type="match status" value="1"/>
</dbReference>
<dbReference type="InterPro" id="IPR018392">
    <property type="entry name" value="LysM"/>
</dbReference>
<feature type="region of interest" description="Disordered" evidence="1">
    <location>
        <begin position="108"/>
        <end position="146"/>
    </location>
</feature>
<dbReference type="InterPro" id="IPR052196">
    <property type="entry name" value="Bact_Kbp"/>
</dbReference>
<dbReference type="AlphaFoldDB" id="A0A370D8R1"/>
<organism evidence="4 5">
    <name type="scientific">endosymbiont of Galathealinum brachiosum</name>
    <dbReference type="NCBI Taxonomy" id="2200906"/>
    <lineage>
        <taxon>Bacteria</taxon>
        <taxon>Pseudomonadati</taxon>
        <taxon>Pseudomonadota</taxon>
        <taxon>Gammaproteobacteria</taxon>
        <taxon>sulfur-oxidizing symbionts</taxon>
    </lineage>
</organism>
<dbReference type="InterPro" id="IPR036779">
    <property type="entry name" value="LysM_dom_sf"/>
</dbReference>
<accession>A0A370D8R1</accession>
<feature type="domain" description="LysM" evidence="3">
    <location>
        <begin position="147"/>
        <end position="198"/>
    </location>
</feature>
<evidence type="ECO:0000259" key="3">
    <source>
        <dbReference type="PROSITE" id="PS51782"/>
    </source>
</evidence>
<feature type="chain" id="PRO_5017002616" description="LysM domain-containing protein" evidence="2">
    <location>
        <begin position="37"/>
        <end position="235"/>
    </location>
</feature>
<evidence type="ECO:0000256" key="2">
    <source>
        <dbReference type="SAM" id="SignalP"/>
    </source>
</evidence>
<feature type="signal peptide" evidence="2">
    <location>
        <begin position="1"/>
        <end position="36"/>
    </location>
</feature>
<evidence type="ECO:0000313" key="5">
    <source>
        <dbReference type="Proteomes" id="UP000254266"/>
    </source>
</evidence>
<comment type="caution">
    <text evidence="4">The sequence shown here is derived from an EMBL/GenBank/DDBJ whole genome shotgun (WGS) entry which is preliminary data.</text>
</comment>
<proteinExistence type="predicted"/>
<dbReference type="PROSITE" id="PS51782">
    <property type="entry name" value="LYSM"/>
    <property type="match status" value="1"/>
</dbReference>
<protein>
    <recommendedName>
        <fullName evidence="3">LysM domain-containing protein</fullName>
    </recommendedName>
</protein>
<dbReference type="PANTHER" id="PTHR34700:SF4">
    <property type="entry name" value="PHAGE-LIKE ELEMENT PBSX PROTEIN XKDP"/>
    <property type="match status" value="1"/>
</dbReference>
<keyword evidence="5" id="KW-1185">Reference proteome</keyword>
<dbReference type="Gene3D" id="3.10.350.10">
    <property type="entry name" value="LysM domain"/>
    <property type="match status" value="1"/>
</dbReference>
<evidence type="ECO:0000256" key="1">
    <source>
        <dbReference type="SAM" id="MobiDB-lite"/>
    </source>
</evidence>
<dbReference type="Proteomes" id="UP000254266">
    <property type="component" value="Unassembled WGS sequence"/>
</dbReference>
<feature type="compositionally biased region" description="Basic and acidic residues" evidence="1">
    <location>
        <begin position="110"/>
        <end position="120"/>
    </location>
</feature>
<evidence type="ECO:0000313" key="4">
    <source>
        <dbReference type="EMBL" id="RDH81292.1"/>
    </source>
</evidence>
<dbReference type="PANTHER" id="PTHR34700">
    <property type="entry name" value="POTASSIUM BINDING PROTEIN KBP"/>
    <property type="match status" value="1"/>
</dbReference>
<gene>
    <name evidence="4" type="ORF">DIZ80_14405</name>
</gene>